<evidence type="ECO:0000256" key="4">
    <source>
        <dbReference type="ARBA" id="ARBA00023136"/>
    </source>
</evidence>
<dbReference type="Gene3D" id="3.30.750.24">
    <property type="entry name" value="STAS domain"/>
    <property type="match status" value="1"/>
</dbReference>
<comment type="subcellular location">
    <subcellularLocation>
        <location evidence="1">Membrane</location>
        <topology evidence="1">Multi-pass membrane protein</topology>
    </subcellularLocation>
</comment>
<dbReference type="InterPro" id="IPR036513">
    <property type="entry name" value="STAS_dom_sf"/>
</dbReference>
<name>A0A158PNN7_ANISI</name>
<feature type="transmembrane region" description="Helical" evidence="5">
    <location>
        <begin position="266"/>
        <end position="285"/>
    </location>
</feature>
<feature type="transmembrane region" description="Helical" evidence="5">
    <location>
        <begin position="384"/>
        <end position="407"/>
    </location>
</feature>
<protein>
    <submittedName>
        <fullName evidence="9">STAS domain-containing protein</fullName>
    </submittedName>
</protein>
<evidence type="ECO:0000256" key="2">
    <source>
        <dbReference type="ARBA" id="ARBA00022692"/>
    </source>
</evidence>
<feature type="transmembrane region" description="Helical" evidence="5">
    <location>
        <begin position="183"/>
        <end position="203"/>
    </location>
</feature>
<reference evidence="9" key="1">
    <citation type="submission" date="2016-04" db="UniProtKB">
        <authorList>
            <consortium name="WormBaseParasite"/>
        </authorList>
    </citation>
    <scope>IDENTIFICATION</scope>
</reference>
<dbReference type="EMBL" id="UYRR01031123">
    <property type="protein sequence ID" value="VDK46270.1"/>
    <property type="molecule type" value="Genomic_DNA"/>
</dbReference>
<dbReference type="GO" id="GO:0008271">
    <property type="term" value="F:secondary active sulfate transmembrane transporter activity"/>
    <property type="evidence" value="ECO:0007669"/>
    <property type="project" value="InterPro"/>
</dbReference>
<dbReference type="InterPro" id="IPR011547">
    <property type="entry name" value="SLC26A/SulP_dom"/>
</dbReference>
<dbReference type="WBParaSite" id="ASIM_0001250701-mRNA-1">
    <property type="protein sequence ID" value="ASIM_0001250701-mRNA-1"/>
    <property type="gene ID" value="ASIM_0001250701"/>
</dbReference>
<dbReference type="Proteomes" id="UP000267096">
    <property type="component" value="Unassembled WGS sequence"/>
</dbReference>
<dbReference type="InterPro" id="IPR001902">
    <property type="entry name" value="SLC26A/SulP_fam"/>
</dbReference>
<evidence type="ECO:0000256" key="3">
    <source>
        <dbReference type="ARBA" id="ARBA00022989"/>
    </source>
</evidence>
<evidence type="ECO:0000313" key="8">
    <source>
        <dbReference type="Proteomes" id="UP000267096"/>
    </source>
</evidence>
<feature type="transmembrane region" description="Helical" evidence="5">
    <location>
        <begin position="113"/>
        <end position="130"/>
    </location>
</feature>
<dbReference type="NCBIfam" id="TIGR00815">
    <property type="entry name" value="sulP"/>
    <property type="match status" value="1"/>
</dbReference>
<organism evidence="9">
    <name type="scientific">Anisakis simplex</name>
    <name type="common">Herring worm</name>
    <dbReference type="NCBI Taxonomy" id="6269"/>
    <lineage>
        <taxon>Eukaryota</taxon>
        <taxon>Metazoa</taxon>
        <taxon>Ecdysozoa</taxon>
        <taxon>Nematoda</taxon>
        <taxon>Chromadorea</taxon>
        <taxon>Rhabditida</taxon>
        <taxon>Spirurina</taxon>
        <taxon>Ascaridomorpha</taxon>
        <taxon>Ascaridoidea</taxon>
        <taxon>Anisakidae</taxon>
        <taxon>Anisakis</taxon>
        <taxon>Anisakis simplex complex</taxon>
    </lineage>
</organism>
<dbReference type="AlphaFoldDB" id="A0A158PNN7"/>
<dbReference type="PANTHER" id="PTHR11814">
    <property type="entry name" value="SULFATE TRANSPORTER"/>
    <property type="match status" value="1"/>
</dbReference>
<feature type="transmembrane region" description="Helical" evidence="5">
    <location>
        <begin position="297"/>
        <end position="318"/>
    </location>
</feature>
<sequence length="721" mass="81247">MSEDANGPYVGPSGQVRPAMNQEEFDAKFAYKAPAESLSKSRLKKFIRRYYSSFLSLETFVMSVISFIPIIGWMPKYSIRENFIMDVVGGLTVGIMHVPQGIAYASLAHVDPVVGLYTSFFPPLLYMIFGTSRHNSIGSFAVVSLMAGLAVDRLVNEYNSADDINLMQQNITEPTPKLTSVEVASVLTFTIGLVNILMGMLHLEFITTYFSDQVVSGFSTAASMHVFVSQLRDIFSIHGLPKRTGFGQLFLRVYDILSHIHMSNPYTVLIAVLSIAFLLIGKIFIAKLVKRKFNCSLPIPFELILVIIATFLSALLHLHSNCRIRIVSHIPSGLPSPKLPRFDLIPQLIADSFGIAAVIIAIHISLAKMFAKKLDYEIDAGQELYAIGFTAAVSSFFPVYPMACSLGRTLVNVSAGTKTQLSAIFSSALLFAVIIFFGRYLRTLPMCVLSAIIIVALRGMFQKFGELKRLWPLSTIDFLIWLVSFTATVVYDVMQGLIISLAFALMTTVFRTQWSRWHLLANLEGTNDYRDSERYHAVTNYDVGVCVFRFDSPLLFTNVERFKRIIYKVLKQWRVERPSILFPHGQYPNDVSIQCTNASRVLPEQKDTRAAVEMHPSRHFIIDCSGFTFVDFMGVNAIKEIFAEMRSERVLVYFAAAKAPVRELFDSSGFHRFVPKENFYPTIRDAVSIARQRQRLSIQPKQLSELSYDPVKEMEQTHPRN</sequence>
<feature type="transmembrane region" description="Helical" evidence="5">
    <location>
        <begin position="419"/>
        <end position="437"/>
    </location>
</feature>
<keyword evidence="2 5" id="KW-0812">Transmembrane</keyword>
<dbReference type="OrthoDB" id="288203at2759"/>
<feature type="transmembrane region" description="Helical" evidence="5">
    <location>
        <begin position="344"/>
        <end position="364"/>
    </location>
</feature>
<dbReference type="InterPro" id="IPR018045">
    <property type="entry name" value="S04_transporter_CS"/>
</dbReference>
<evidence type="ECO:0000259" key="6">
    <source>
        <dbReference type="PROSITE" id="PS50801"/>
    </source>
</evidence>
<feature type="transmembrane region" description="Helical" evidence="5">
    <location>
        <begin position="493"/>
        <end position="510"/>
    </location>
</feature>
<accession>A0A158PNN7</accession>
<reference evidence="7 8" key="2">
    <citation type="submission" date="2018-11" db="EMBL/GenBank/DDBJ databases">
        <authorList>
            <consortium name="Pathogen Informatics"/>
        </authorList>
    </citation>
    <scope>NUCLEOTIDE SEQUENCE [LARGE SCALE GENOMIC DNA]</scope>
</reference>
<keyword evidence="4 5" id="KW-0472">Membrane</keyword>
<dbReference type="SUPFAM" id="SSF52091">
    <property type="entry name" value="SpoIIaa-like"/>
    <property type="match status" value="1"/>
</dbReference>
<evidence type="ECO:0000256" key="5">
    <source>
        <dbReference type="SAM" id="Phobius"/>
    </source>
</evidence>
<dbReference type="Pfam" id="PF01740">
    <property type="entry name" value="STAS"/>
    <property type="match status" value="1"/>
</dbReference>
<dbReference type="InterPro" id="IPR002645">
    <property type="entry name" value="STAS_dom"/>
</dbReference>
<dbReference type="Pfam" id="PF00916">
    <property type="entry name" value="Sulfate_transp"/>
    <property type="match status" value="1"/>
</dbReference>
<dbReference type="PROSITE" id="PS50801">
    <property type="entry name" value="STAS"/>
    <property type="match status" value="1"/>
</dbReference>
<dbReference type="PROSITE" id="PS01130">
    <property type="entry name" value="SLC26A"/>
    <property type="match status" value="1"/>
</dbReference>
<evidence type="ECO:0000313" key="9">
    <source>
        <dbReference type="WBParaSite" id="ASIM_0001250701-mRNA-1"/>
    </source>
</evidence>
<evidence type="ECO:0000313" key="7">
    <source>
        <dbReference type="EMBL" id="VDK46270.1"/>
    </source>
</evidence>
<feature type="transmembrane region" description="Helical" evidence="5">
    <location>
        <begin position="443"/>
        <end position="461"/>
    </location>
</feature>
<dbReference type="CDD" id="cd07042">
    <property type="entry name" value="STAS_SulP_like_sulfate_transporter"/>
    <property type="match status" value="1"/>
</dbReference>
<proteinExistence type="predicted"/>
<keyword evidence="8" id="KW-1185">Reference proteome</keyword>
<gene>
    <name evidence="7" type="ORF">ASIM_LOCUS11973</name>
</gene>
<evidence type="ECO:0000256" key="1">
    <source>
        <dbReference type="ARBA" id="ARBA00004141"/>
    </source>
</evidence>
<keyword evidence="3 5" id="KW-1133">Transmembrane helix</keyword>
<feature type="domain" description="STAS" evidence="6">
    <location>
        <begin position="544"/>
        <end position="690"/>
    </location>
</feature>
<feature type="transmembrane region" description="Helical" evidence="5">
    <location>
        <begin position="50"/>
        <end position="71"/>
    </location>
</feature>
<dbReference type="GO" id="GO:0016020">
    <property type="term" value="C:membrane"/>
    <property type="evidence" value="ECO:0007669"/>
    <property type="project" value="UniProtKB-SubCell"/>
</dbReference>